<dbReference type="OrthoDB" id="9795838at2"/>
<dbReference type="InterPro" id="IPR029052">
    <property type="entry name" value="Metallo-depent_PP-like"/>
</dbReference>
<sequence length="215" mass="24891">MILAEKTIVIQQHTFVLTNQRALFWKEAKSLILSDLHLGKTAHFRKNGIALPSEIIEKDLQRLSDLVKHFEPQKLIIVGDFVHAGKNSEFNLFSEWKCQFPELKIILVKGNHDRISKDKLYEIGVTEICEYHAEAHFIFSHEEVESEEKFTILGHIHPGIRMKTSVGRFVKFPSFVVTNSQLILPAFSSFTGLDTKNHPKNSRYYFFTEEGIYEI</sequence>
<protein>
    <submittedName>
        <fullName evidence="2">Putative phosphoesterase</fullName>
    </submittedName>
</protein>
<dbReference type="PANTHER" id="PTHR39323:SF1">
    <property type="entry name" value="BLR1149 PROTEIN"/>
    <property type="match status" value="1"/>
</dbReference>
<dbReference type="EMBL" id="FUYZ01000002">
    <property type="protein sequence ID" value="SKB73032.1"/>
    <property type="molecule type" value="Genomic_DNA"/>
</dbReference>
<accession>A0A1T5DMW4</accession>
<keyword evidence="3" id="KW-1185">Reference proteome</keyword>
<dbReference type="Gene3D" id="3.60.21.10">
    <property type="match status" value="1"/>
</dbReference>
<dbReference type="RefSeq" id="WP_079666135.1">
    <property type="nucleotide sequence ID" value="NZ_FUYZ01000002.1"/>
</dbReference>
<name>A0A1T5DMW4_9FLAO</name>
<feature type="domain" description="Calcineurin-like phosphoesterase" evidence="1">
    <location>
        <begin position="31"/>
        <end position="139"/>
    </location>
</feature>
<dbReference type="NCBIfam" id="TIGR04123">
    <property type="entry name" value="P_estr_lig_assc"/>
    <property type="match status" value="1"/>
</dbReference>
<evidence type="ECO:0000313" key="3">
    <source>
        <dbReference type="Proteomes" id="UP000191112"/>
    </source>
</evidence>
<dbReference type="Proteomes" id="UP000191112">
    <property type="component" value="Unassembled WGS sequence"/>
</dbReference>
<dbReference type="Pfam" id="PF00149">
    <property type="entry name" value="Metallophos"/>
    <property type="match status" value="1"/>
</dbReference>
<dbReference type="PANTHER" id="PTHR39323">
    <property type="entry name" value="BLR1149 PROTEIN"/>
    <property type="match status" value="1"/>
</dbReference>
<dbReference type="InterPro" id="IPR004843">
    <property type="entry name" value="Calcineurin-like_PHP"/>
</dbReference>
<dbReference type="STRING" id="619805.SAMN05660477_00863"/>
<dbReference type="GO" id="GO:0016787">
    <property type="term" value="F:hydrolase activity"/>
    <property type="evidence" value="ECO:0007669"/>
    <property type="project" value="InterPro"/>
</dbReference>
<organism evidence="2 3">
    <name type="scientific">Soonwooa buanensis</name>
    <dbReference type="NCBI Taxonomy" id="619805"/>
    <lineage>
        <taxon>Bacteria</taxon>
        <taxon>Pseudomonadati</taxon>
        <taxon>Bacteroidota</taxon>
        <taxon>Flavobacteriia</taxon>
        <taxon>Flavobacteriales</taxon>
        <taxon>Weeksellaceae</taxon>
        <taxon>Chryseobacterium group</taxon>
        <taxon>Soonwooa</taxon>
    </lineage>
</organism>
<dbReference type="AlphaFoldDB" id="A0A1T5DMW4"/>
<evidence type="ECO:0000313" key="2">
    <source>
        <dbReference type="EMBL" id="SKB73032.1"/>
    </source>
</evidence>
<dbReference type="InterPro" id="IPR024173">
    <property type="entry name" value="Pesterase_MJ0037-like"/>
</dbReference>
<dbReference type="SUPFAM" id="SSF56300">
    <property type="entry name" value="Metallo-dependent phosphatases"/>
    <property type="match status" value="1"/>
</dbReference>
<proteinExistence type="predicted"/>
<reference evidence="2 3" key="1">
    <citation type="submission" date="2017-02" db="EMBL/GenBank/DDBJ databases">
        <authorList>
            <person name="Peterson S.W."/>
        </authorList>
    </citation>
    <scope>NUCLEOTIDE SEQUENCE [LARGE SCALE GENOMIC DNA]</scope>
    <source>
        <strain evidence="2 3">DSM 22323</strain>
    </source>
</reference>
<gene>
    <name evidence="2" type="ORF">SAMN05660477_00863</name>
</gene>
<dbReference type="InterPro" id="IPR026336">
    <property type="entry name" value="PdeM-like"/>
</dbReference>
<dbReference type="PIRSF" id="PIRSF000887">
    <property type="entry name" value="Pesterase_MJ0037"/>
    <property type="match status" value="1"/>
</dbReference>
<evidence type="ECO:0000259" key="1">
    <source>
        <dbReference type="Pfam" id="PF00149"/>
    </source>
</evidence>